<evidence type="ECO:0000259" key="6">
    <source>
        <dbReference type="SMART" id="SM01005"/>
    </source>
</evidence>
<feature type="binding site" evidence="5">
    <location>
        <position position="278"/>
    </location>
    <ligand>
        <name>substrate</name>
    </ligand>
</feature>
<dbReference type="PROSITE" id="PS00395">
    <property type="entry name" value="ALANINE_RACEMASE"/>
    <property type="match status" value="1"/>
</dbReference>
<dbReference type="InterPro" id="IPR029066">
    <property type="entry name" value="PLP-binding_barrel"/>
</dbReference>
<evidence type="ECO:0000256" key="2">
    <source>
        <dbReference type="ARBA" id="ARBA00022898"/>
    </source>
</evidence>
<dbReference type="Gene3D" id="3.20.20.10">
    <property type="entry name" value="Alanine racemase"/>
    <property type="match status" value="1"/>
</dbReference>
<dbReference type="InterPro" id="IPR020622">
    <property type="entry name" value="Ala_racemase_pyridoxalP-BS"/>
</dbReference>
<proteinExistence type="predicted"/>
<reference evidence="7 8" key="1">
    <citation type="journal article" date="2009" name="PLoS Genet.">
        <title>Adaptations to submarine hydrothermal environments exemplified by the genome of Nautilia profundicola.</title>
        <authorList>
            <person name="Campbell B.J."/>
            <person name="Smith J.L."/>
            <person name="Hanson T.E."/>
            <person name="Klotz M.G."/>
            <person name="Stein L.Y."/>
            <person name="Lee C.K."/>
            <person name="Wu D."/>
            <person name="Robinson J.M."/>
            <person name="Khouri H.M."/>
            <person name="Eisen J.A."/>
            <person name="Cary S.C."/>
        </authorList>
    </citation>
    <scope>NUCLEOTIDE SEQUENCE [LARGE SCALE GENOMIC DNA]</scope>
    <source>
        <strain evidence="8">ATCC BAA-1463 / DSM 18972 / AmH</strain>
    </source>
</reference>
<dbReference type="SMART" id="SM01005">
    <property type="entry name" value="Ala_racemase_C"/>
    <property type="match status" value="1"/>
</dbReference>
<dbReference type="EC" id="5.1.1.1" evidence="7"/>
<dbReference type="GO" id="GO:0008784">
    <property type="term" value="F:alanine racemase activity"/>
    <property type="evidence" value="ECO:0007669"/>
    <property type="project" value="UniProtKB-EC"/>
</dbReference>
<evidence type="ECO:0000256" key="3">
    <source>
        <dbReference type="ARBA" id="ARBA00023235"/>
    </source>
</evidence>
<dbReference type="SUPFAM" id="SSF50621">
    <property type="entry name" value="Alanine racemase C-terminal domain-like"/>
    <property type="match status" value="1"/>
</dbReference>
<dbReference type="PANTHER" id="PTHR30511:SF0">
    <property type="entry name" value="ALANINE RACEMASE, CATABOLIC-RELATED"/>
    <property type="match status" value="1"/>
</dbReference>
<keyword evidence="3 7" id="KW-0413">Isomerase</keyword>
<evidence type="ECO:0000256" key="4">
    <source>
        <dbReference type="PIRSR" id="PIRSR600821-50"/>
    </source>
</evidence>
<keyword evidence="2 4" id="KW-0663">Pyridoxal phosphate</keyword>
<accession>B9L5W6</accession>
<dbReference type="InterPro" id="IPR001608">
    <property type="entry name" value="Ala_racemase_N"/>
</dbReference>
<dbReference type="HOGENOM" id="CLU_028393_2_2_7"/>
<dbReference type="GO" id="GO:0005829">
    <property type="term" value="C:cytosol"/>
    <property type="evidence" value="ECO:0007669"/>
    <property type="project" value="TreeGrafter"/>
</dbReference>
<dbReference type="InterPro" id="IPR000821">
    <property type="entry name" value="Ala_racemase"/>
</dbReference>
<sequence>MATVYLHKQNLFDNLNKISKINPNILAVIKDNAYGHGIISFSKMLKEWGINKVCVKNNDEAEVIKSLFEEIIIFFPHTGRSAKNFSYCINSLKQLKKNRHPYIHLKIDTGMHRNGILMDELEEALKIIKDKEFEVRGVFTHFCCSDETANDMFIQYERFKKIKNRVEVFCKENEIKIPYFHIANSYALDKLPDTFDYVRPGIALYGGIEGYKPVMELRADVLSSRILKKGWGCGYNKIYMSDEDIEVTTIDVGYGDGLPYFKNGCKLKDAEALGKISMDSMIIKGCFEKEVVVFDDVKEFVKNFDTITYDILVKISPRIKRKTV</sequence>
<dbReference type="Pfam" id="PF01168">
    <property type="entry name" value="Ala_racemase_N"/>
    <property type="match status" value="1"/>
</dbReference>
<organism evidence="7 8">
    <name type="scientific">Nautilia profundicola (strain ATCC BAA-1463 / DSM 18972 / AmH)</name>
    <dbReference type="NCBI Taxonomy" id="598659"/>
    <lineage>
        <taxon>Bacteria</taxon>
        <taxon>Pseudomonadati</taxon>
        <taxon>Campylobacterota</taxon>
        <taxon>Epsilonproteobacteria</taxon>
        <taxon>Nautiliales</taxon>
        <taxon>Nautiliaceae</taxon>
        <taxon>Nautilia</taxon>
    </lineage>
</organism>
<dbReference type="KEGG" id="nam:NAMH_1361"/>
<dbReference type="InterPro" id="IPR009006">
    <property type="entry name" value="Ala_racemase/Decarboxylase_C"/>
</dbReference>
<gene>
    <name evidence="7" type="primary">alr</name>
    <name evidence="7" type="ordered locus">NAMH_1361</name>
</gene>
<feature type="domain" description="Alanine racemase C-terminal" evidence="6">
    <location>
        <begin position="214"/>
        <end position="324"/>
    </location>
</feature>
<keyword evidence="8" id="KW-1185">Reference proteome</keyword>
<feature type="binding site" evidence="5">
    <location>
        <position position="113"/>
    </location>
    <ligand>
        <name>substrate</name>
    </ligand>
</feature>
<dbReference type="PANTHER" id="PTHR30511">
    <property type="entry name" value="ALANINE RACEMASE"/>
    <property type="match status" value="1"/>
</dbReference>
<dbReference type="SUPFAM" id="SSF51419">
    <property type="entry name" value="PLP-binding barrel"/>
    <property type="match status" value="1"/>
</dbReference>
<comment type="cofactor">
    <cofactor evidence="1 4">
        <name>pyridoxal 5'-phosphate</name>
        <dbReference type="ChEBI" id="CHEBI:597326"/>
    </cofactor>
</comment>
<dbReference type="GO" id="GO:0006522">
    <property type="term" value="P:alanine metabolic process"/>
    <property type="evidence" value="ECO:0007669"/>
    <property type="project" value="InterPro"/>
</dbReference>
<feature type="modified residue" description="N6-(pyridoxal phosphate)lysine" evidence="4">
    <location>
        <position position="30"/>
    </location>
</feature>
<dbReference type="AlphaFoldDB" id="B9L5W6"/>
<dbReference type="OrthoDB" id="9813814at2"/>
<dbReference type="Gene3D" id="2.40.37.10">
    <property type="entry name" value="Lyase, Ornithine Decarboxylase, Chain A, domain 1"/>
    <property type="match status" value="1"/>
</dbReference>
<dbReference type="eggNOG" id="COG0787">
    <property type="taxonomic scope" value="Bacteria"/>
</dbReference>
<name>B9L5W6_NAUPA</name>
<evidence type="ECO:0000256" key="5">
    <source>
        <dbReference type="PIRSR" id="PIRSR600821-52"/>
    </source>
</evidence>
<dbReference type="InterPro" id="IPR011079">
    <property type="entry name" value="Ala_racemase_C"/>
</dbReference>
<protein>
    <submittedName>
        <fullName evidence="7">Alanine racemase</fullName>
        <ecNumber evidence="7">5.1.1.1</ecNumber>
    </submittedName>
</protein>
<evidence type="ECO:0000313" key="7">
    <source>
        <dbReference type="EMBL" id="ACM92770.1"/>
    </source>
</evidence>
<dbReference type="EMBL" id="CP001279">
    <property type="protein sequence ID" value="ACM92770.1"/>
    <property type="molecule type" value="Genomic_DNA"/>
</dbReference>
<evidence type="ECO:0000256" key="1">
    <source>
        <dbReference type="ARBA" id="ARBA00001933"/>
    </source>
</evidence>
<dbReference type="Pfam" id="PF00842">
    <property type="entry name" value="Ala_racemase_C"/>
    <property type="match status" value="1"/>
</dbReference>
<dbReference type="RefSeq" id="WP_015901822.1">
    <property type="nucleotide sequence ID" value="NC_012115.1"/>
</dbReference>
<dbReference type="PRINTS" id="PR00992">
    <property type="entry name" value="ALARACEMASE"/>
</dbReference>
<evidence type="ECO:0000313" key="8">
    <source>
        <dbReference type="Proteomes" id="UP000000448"/>
    </source>
</evidence>
<dbReference type="GO" id="GO:0030170">
    <property type="term" value="F:pyridoxal phosphate binding"/>
    <property type="evidence" value="ECO:0007669"/>
    <property type="project" value="TreeGrafter"/>
</dbReference>
<dbReference type="Proteomes" id="UP000000448">
    <property type="component" value="Chromosome"/>
</dbReference>
<dbReference type="CDD" id="cd00430">
    <property type="entry name" value="PLPDE_III_AR"/>
    <property type="match status" value="1"/>
</dbReference>
<dbReference type="NCBIfam" id="NF000791">
    <property type="entry name" value="PRK00053.2-2"/>
    <property type="match status" value="1"/>
</dbReference>
<dbReference type="STRING" id="598659.NAMH_1361"/>